<dbReference type="InterPro" id="IPR037233">
    <property type="entry name" value="CcmK-like_sf"/>
</dbReference>
<comment type="subcellular location">
    <subcellularLocation>
        <location evidence="1">Bacterial microcompartment</location>
    </subcellularLocation>
</comment>
<dbReference type="InterPro" id="IPR000249">
    <property type="entry name" value="BMC_dom"/>
</dbReference>
<evidence type="ECO:0000259" key="3">
    <source>
        <dbReference type="PROSITE" id="PS51931"/>
    </source>
</evidence>
<gene>
    <name evidence="4" type="ORF">FC69_GL000229</name>
</gene>
<dbReference type="InterPro" id="IPR030984">
    <property type="entry name" value="PduB"/>
</dbReference>
<dbReference type="InterPro" id="IPR044870">
    <property type="entry name" value="BMC_CP"/>
</dbReference>
<evidence type="ECO:0000313" key="5">
    <source>
        <dbReference type="Proteomes" id="UP000051264"/>
    </source>
</evidence>
<dbReference type="SUPFAM" id="SSF143414">
    <property type="entry name" value="CcmK-like"/>
    <property type="match status" value="2"/>
</dbReference>
<dbReference type="NCBIfam" id="NF011944">
    <property type="entry name" value="PRK15415.1"/>
    <property type="match status" value="1"/>
</dbReference>
<dbReference type="EMBL" id="AZEX01000068">
    <property type="protein sequence ID" value="KRL58577.1"/>
    <property type="molecule type" value="Genomic_DNA"/>
</dbReference>
<dbReference type="SMART" id="SM00877">
    <property type="entry name" value="BMC"/>
    <property type="match status" value="2"/>
</dbReference>
<dbReference type="Gene3D" id="3.30.70.1710">
    <property type="match status" value="2"/>
</dbReference>
<evidence type="ECO:0000256" key="2">
    <source>
        <dbReference type="ARBA" id="ARBA00024446"/>
    </source>
</evidence>
<dbReference type="AlphaFoldDB" id="A0A0R1RPI1"/>
<dbReference type="RefSeq" id="WP_025083101.1">
    <property type="nucleotide sequence ID" value="NZ_AZEX01000068.1"/>
</dbReference>
<dbReference type="PIRSF" id="PIRSF012290">
    <property type="entry name" value="EutL_PduB"/>
    <property type="match status" value="1"/>
</dbReference>
<proteinExistence type="predicted"/>
<dbReference type="PATRIC" id="fig|1423747.3.peg.236"/>
<dbReference type="PROSITE" id="PS51931">
    <property type="entry name" value="BMC_CP"/>
    <property type="match status" value="2"/>
</dbReference>
<feature type="domain" description="BMC circularly permuted" evidence="3">
    <location>
        <begin position="46"/>
        <end position="159"/>
    </location>
</feature>
<dbReference type="OrthoDB" id="2908at2"/>
<reference evidence="4 5" key="1">
    <citation type="journal article" date="2015" name="Genome Announc.">
        <title>Expanding the biotechnology potential of lactobacilli through comparative genomics of 213 strains and associated genera.</title>
        <authorList>
            <person name="Sun Z."/>
            <person name="Harris H.M."/>
            <person name="McCann A."/>
            <person name="Guo C."/>
            <person name="Argimon S."/>
            <person name="Zhang W."/>
            <person name="Yang X."/>
            <person name="Jeffery I.B."/>
            <person name="Cooney J.C."/>
            <person name="Kagawa T.F."/>
            <person name="Liu W."/>
            <person name="Song Y."/>
            <person name="Salvetti E."/>
            <person name="Wrobel A."/>
            <person name="Rasinkangas P."/>
            <person name="Parkhill J."/>
            <person name="Rea M.C."/>
            <person name="O'Sullivan O."/>
            <person name="Ritari J."/>
            <person name="Douillard F.P."/>
            <person name="Paul Ross R."/>
            <person name="Yang R."/>
            <person name="Briner A.E."/>
            <person name="Felis G.E."/>
            <person name="de Vos W.M."/>
            <person name="Barrangou R."/>
            <person name="Klaenhammer T.R."/>
            <person name="Caufield P.W."/>
            <person name="Cui Y."/>
            <person name="Zhang H."/>
            <person name="O'Toole P.W."/>
        </authorList>
    </citation>
    <scope>NUCLEOTIDE SEQUENCE [LARGE SCALE GENOMIC DNA]</scope>
    <source>
        <strain evidence="4 5">DSM 14340</strain>
    </source>
</reference>
<feature type="domain" description="BMC circularly permuted" evidence="3">
    <location>
        <begin position="165"/>
        <end position="265"/>
    </location>
</feature>
<dbReference type="InterPro" id="IPR009193">
    <property type="entry name" value="EutL_PduB"/>
</dbReference>
<evidence type="ECO:0000313" key="4">
    <source>
        <dbReference type="EMBL" id="KRL58577.1"/>
    </source>
</evidence>
<evidence type="ECO:0000256" key="1">
    <source>
        <dbReference type="ARBA" id="ARBA00024322"/>
    </source>
</evidence>
<dbReference type="GO" id="GO:0031469">
    <property type="term" value="C:bacterial microcompartment"/>
    <property type="evidence" value="ECO:0007669"/>
    <property type="project" value="UniProtKB-SubCell"/>
</dbReference>
<dbReference type="STRING" id="1423747.FC69_GL000229"/>
<sequence length="269" mass="28012">MADQNDALVKQLLSRVLQSVDLDDAKSKLTSEVNQMKDANINLTEFVGTAPIGDTIGMVIANVDRGLYAKLHVEGDYRAIGILSARTGGGPQIMAADEAVKGTNTTVISIQMPRDTKGGAGHGSLILIGGDDVSDVRRAVEIALENVPKKFGDVYNNEAGHLELQYTARASQACHLAFGAPEGQAYGLIAGAPAGIGVVMADAALKAANVEAIDFASPSFGTSYSNEGILHITGDSGAVRQAVISAREVGMQLLGTLGETPINDFPSYI</sequence>
<protein>
    <submittedName>
        <fullName evidence="4">Propanediol utilization protein PduB</fullName>
    </submittedName>
</protein>
<comment type="caution">
    <text evidence="4">The sequence shown here is derived from an EMBL/GenBank/DDBJ whole genome shotgun (WGS) entry which is preliminary data.</text>
</comment>
<accession>A0A0R1RPI1</accession>
<dbReference type="CDD" id="cd07047">
    <property type="entry name" value="BMC_PduB_repeat1"/>
    <property type="match status" value="1"/>
</dbReference>
<dbReference type="GO" id="GO:0005198">
    <property type="term" value="F:structural molecule activity"/>
    <property type="evidence" value="ECO:0007669"/>
    <property type="project" value="InterPro"/>
</dbReference>
<dbReference type="NCBIfam" id="TIGR04501">
    <property type="entry name" value="microcomp_PduB"/>
    <property type="match status" value="1"/>
</dbReference>
<dbReference type="Pfam" id="PF00936">
    <property type="entry name" value="BMC"/>
    <property type="match status" value="2"/>
</dbReference>
<dbReference type="eggNOG" id="COG4816">
    <property type="taxonomic scope" value="Bacteria"/>
</dbReference>
<dbReference type="CDD" id="cd07048">
    <property type="entry name" value="BMC_PduB_repeat2"/>
    <property type="match status" value="1"/>
</dbReference>
<keyword evidence="2" id="KW-1283">Bacterial microcompartment</keyword>
<dbReference type="Proteomes" id="UP000051264">
    <property type="component" value="Unassembled WGS sequence"/>
</dbReference>
<organism evidence="4 5">
    <name type="scientific">Latilactobacillus fuchuensis DSM 14340 = JCM 11249</name>
    <dbReference type="NCBI Taxonomy" id="1423747"/>
    <lineage>
        <taxon>Bacteria</taxon>
        <taxon>Bacillati</taxon>
        <taxon>Bacillota</taxon>
        <taxon>Bacilli</taxon>
        <taxon>Lactobacillales</taxon>
        <taxon>Lactobacillaceae</taxon>
        <taxon>Latilactobacillus</taxon>
    </lineage>
</organism>
<name>A0A0R1RPI1_9LACO</name>